<dbReference type="SMART" id="SM00530">
    <property type="entry name" value="HTH_XRE"/>
    <property type="match status" value="1"/>
</dbReference>
<keyword evidence="4" id="KW-1185">Reference proteome</keyword>
<feature type="domain" description="HTH cro/C1-type" evidence="2">
    <location>
        <begin position="17"/>
        <end position="71"/>
    </location>
</feature>
<dbReference type="InterPro" id="IPR001387">
    <property type="entry name" value="Cro/C1-type_HTH"/>
</dbReference>
<reference evidence="3" key="2">
    <citation type="submission" date="2021-08" db="EMBL/GenBank/DDBJ databases">
        <authorList>
            <person name="Tani A."/>
            <person name="Ola A."/>
            <person name="Ogura Y."/>
            <person name="Katsura K."/>
            <person name="Hayashi T."/>
        </authorList>
    </citation>
    <scope>NUCLEOTIDE SEQUENCE</scope>
    <source>
        <strain evidence="3">DSM 17168</strain>
    </source>
</reference>
<gene>
    <name evidence="3" type="ORF">GMJLKIPL_6518</name>
</gene>
<dbReference type="Gene3D" id="1.10.260.40">
    <property type="entry name" value="lambda repressor-like DNA-binding domains"/>
    <property type="match status" value="1"/>
</dbReference>
<comment type="caution">
    <text evidence="3">The sequence shown here is derived from an EMBL/GenBank/DDBJ whole genome shotgun (WGS) entry which is preliminary data.</text>
</comment>
<dbReference type="Pfam" id="PF01381">
    <property type="entry name" value="HTH_3"/>
    <property type="match status" value="1"/>
</dbReference>
<evidence type="ECO:0000259" key="2">
    <source>
        <dbReference type="PROSITE" id="PS50943"/>
    </source>
</evidence>
<organism evidence="3 4">
    <name type="scientific">Methylobacterium isbiliense</name>
    <dbReference type="NCBI Taxonomy" id="315478"/>
    <lineage>
        <taxon>Bacteria</taxon>
        <taxon>Pseudomonadati</taxon>
        <taxon>Pseudomonadota</taxon>
        <taxon>Alphaproteobacteria</taxon>
        <taxon>Hyphomicrobiales</taxon>
        <taxon>Methylobacteriaceae</taxon>
        <taxon>Methylobacterium</taxon>
    </lineage>
</organism>
<dbReference type="PANTHER" id="PTHR46797">
    <property type="entry name" value="HTH-TYPE TRANSCRIPTIONAL REGULATOR"/>
    <property type="match status" value="1"/>
</dbReference>
<reference evidence="3" key="1">
    <citation type="journal article" date="2021" name="Front. Microbiol.">
        <title>Comprehensive Comparative Genomics and Phenotyping of Methylobacterium Species.</title>
        <authorList>
            <person name="Alessa O."/>
            <person name="Ogura Y."/>
            <person name="Fujitani Y."/>
            <person name="Takami H."/>
            <person name="Hayashi T."/>
            <person name="Sahin N."/>
            <person name="Tani A."/>
        </authorList>
    </citation>
    <scope>NUCLEOTIDE SEQUENCE</scope>
    <source>
        <strain evidence="3">DSM 17168</strain>
    </source>
</reference>
<keyword evidence="1" id="KW-0238">DNA-binding</keyword>
<dbReference type="CDD" id="cd00093">
    <property type="entry name" value="HTH_XRE"/>
    <property type="match status" value="1"/>
</dbReference>
<dbReference type="EMBL" id="BPQQ01000133">
    <property type="protein sequence ID" value="GJE04554.1"/>
    <property type="molecule type" value="Genomic_DNA"/>
</dbReference>
<dbReference type="PANTHER" id="PTHR46797:SF1">
    <property type="entry name" value="METHYLPHOSPHONATE SYNTHASE"/>
    <property type="match status" value="1"/>
</dbReference>
<accession>A0ABQ4SRY1</accession>
<evidence type="ECO:0000313" key="4">
    <source>
        <dbReference type="Proteomes" id="UP001055153"/>
    </source>
</evidence>
<protein>
    <recommendedName>
        <fullName evidence="2">HTH cro/C1-type domain-containing protein</fullName>
    </recommendedName>
</protein>
<name>A0ABQ4SRY1_9HYPH</name>
<dbReference type="SUPFAM" id="SSF47413">
    <property type="entry name" value="lambda repressor-like DNA-binding domains"/>
    <property type="match status" value="1"/>
</dbReference>
<dbReference type="PROSITE" id="PS50943">
    <property type="entry name" value="HTH_CROC1"/>
    <property type="match status" value="1"/>
</dbReference>
<dbReference type="RefSeq" id="WP_238241950.1">
    <property type="nucleotide sequence ID" value="NZ_BPQQ01000133.1"/>
</dbReference>
<dbReference type="Proteomes" id="UP001055153">
    <property type="component" value="Unassembled WGS sequence"/>
</dbReference>
<sequence>MAGKPADARDAHIGQRIDRLRTLARMSRRTLAERIGLSASQLDKYEKGVNRVSATDLDRIARVFGVPIGHFFEELPAEGARPPGFGERPQPALAEAAATRFARDVVRAADAHLPPDDRQRLAVLVGALDRALNATEAFDKENSSGSSG</sequence>
<dbReference type="InterPro" id="IPR050807">
    <property type="entry name" value="TransReg_Diox_bact_type"/>
</dbReference>
<proteinExistence type="predicted"/>
<evidence type="ECO:0000313" key="3">
    <source>
        <dbReference type="EMBL" id="GJE04554.1"/>
    </source>
</evidence>
<dbReference type="InterPro" id="IPR010982">
    <property type="entry name" value="Lambda_DNA-bd_dom_sf"/>
</dbReference>
<evidence type="ECO:0000256" key="1">
    <source>
        <dbReference type="ARBA" id="ARBA00023125"/>
    </source>
</evidence>